<dbReference type="Proteomes" id="UP000177871">
    <property type="component" value="Unassembled WGS sequence"/>
</dbReference>
<proteinExistence type="inferred from homology"/>
<keyword evidence="3" id="KW-0540">Nuclease</keyword>
<dbReference type="GO" id="GO:0004518">
    <property type="term" value="F:nuclease activity"/>
    <property type="evidence" value="ECO:0007669"/>
    <property type="project" value="UniProtKB-KW"/>
</dbReference>
<dbReference type="EMBL" id="MFJK01000005">
    <property type="protein sequence ID" value="OGG19657.1"/>
    <property type="molecule type" value="Genomic_DNA"/>
</dbReference>
<keyword evidence="6" id="KW-0460">Magnesium</keyword>
<evidence type="ECO:0000256" key="4">
    <source>
        <dbReference type="ARBA" id="ARBA00022723"/>
    </source>
</evidence>
<comment type="caution">
    <text evidence="9">The sequence shown here is derived from an EMBL/GenBank/DDBJ whole genome shotgun (WGS) entry which is preliminary data.</text>
</comment>
<dbReference type="AlphaFoldDB" id="A0A1F6A5U6"/>
<evidence type="ECO:0000259" key="8">
    <source>
        <dbReference type="Pfam" id="PF01850"/>
    </source>
</evidence>
<evidence type="ECO:0000256" key="2">
    <source>
        <dbReference type="ARBA" id="ARBA00022649"/>
    </source>
</evidence>
<dbReference type="SUPFAM" id="SSF88723">
    <property type="entry name" value="PIN domain-like"/>
    <property type="match status" value="1"/>
</dbReference>
<dbReference type="InterPro" id="IPR050556">
    <property type="entry name" value="Type_II_TA_system_RNase"/>
</dbReference>
<sequence>MYYLPDTNVLINYFAAQEPDRSLIISLITEDQLALSPLTIAELRPKNSDGEIKQLNELIANSKIFATDVEIGLQAGKHRQEFSNKIKKVYLIDCLIAATCKVNGLTLITNNLKDYPMKDIKILKPS</sequence>
<gene>
    <name evidence="9" type="ORF">A2721_00895</name>
</gene>
<dbReference type="GO" id="GO:0016787">
    <property type="term" value="F:hydrolase activity"/>
    <property type="evidence" value="ECO:0007669"/>
    <property type="project" value="UniProtKB-KW"/>
</dbReference>
<comment type="similarity">
    <text evidence="7">Belongs to the PINc/VapC protein family.</text>
</comment>
<reference evidence="9 10" key="1">
    <citation type="journal article" date="2016" name="Nat. Commun.">
        <title>Thousands of microbial genomes shed light on interconnected biogeochemical processes in an aquifer system.</title>
        <authorList>
            <person name="Anantharaman K."/>
            <person name="Brown C.T."/>
            <person name="Hug L.A."/>
            <person name="Sharon I."/>
            <person name="Castelle C.J."/>
            <person name="Probst A.J."/>
            <person name="Thomas B.C."/>
            <person name="Singh A."/>
            <person name="Wilkins M.J."/>
            <person name="Karaoz U."/>
            <person name="Brodie E.L."/>
            <person name="Williams K.H."/>
            <person name="Hubbard S.S."/>
            <person name="Banfield J.F."/>
        </authorList>
    </citation>
    <scope>NUCLEOTIDE SEQUENCE [LARGE SCALE GENOMIC DNA]</scope>
</reference>
<feature type="domain" description="PIN" evidence="8">
    <location>
        <begin position="3"/>
        <end position="111"/>
    </location>
</feature>
<evidence type="ECO:0000313" key="9">
    <source>
        <dbReference type="EMBL" id="OGG19657.1"/>
    </source>
</evidence>
<name>A0A1F6A5U6_9BACT</name>
<comment type="cofactor">
    <cofactor evidence="1">
        <name>Mg(2+)</name>
        <dbReference type="ChEBI" id="CHEBI:18420"/>
    </cofactor>
</comment>
<dbReference type="PANTHER" id="PTHR33653">
    <property type="entry name" value="RIBONUCLEASE VAPC2"/>
    <property type="match status" value="1"/>
</dbReference>
<keyword evidence="2" id="KW-1277">Toxin-antitoxin system</keyword>
<organism evidence="9 10">
    <name type="scientific">Candidatus Gottesmanbacteria bacterium RIFCSPHIGHO2_01_FULL_47_48</name>
    <dbReference type="NCBI Taxonomy" id="1798381"/>
    <lineage>
        <taxon>Bacteria</taxon>
        <taxon>Candidatus Gottesmaniibacteriota</taxon>
    </lineage>
</organism>
<dbReference type="Pfam" id="PF01850">
    <property type="entry name" value="PIN"/>
    <property type="match status" value="1"/>
</dbReference>
<keyword evidence="4" id="KW-0479">Metal-binding</keyword>
<evidence type="ECO:0000256" key="5">
    <source>
        <dbReference type="ARBA" id="ARBA00022801"/>
    </source>
</evidence>
<dbReference type="InterPro" id="IPR029060">
    <property type="entry name" value="PIN-like_dom_sf"/>
</dbReference>
<evidence type="ECO:0000256" key="7">
    <source>
        <dbReference type="ARBA" id="ARBA00038093"/>
    </source>
</evidence>
<evidence type="ECO:0000256" key="1">
    <source>
        <dbReference type="ARBA" id="ARBA00001946"/>
    </source>
</evidence>
<evidence type="ECO:0000313" key="10">
    <source>
        <dbReference type="Proteomes" id="UP000177871"/>
    </source>
</evidence>
<dbReference type="STRING" id="1798381.A2721_00895"/>
<evidence type="ECO:0000256" key="3">
    <source>
        <dbReference type="ARBA" id="ARBA00022722"/>
    </source>
</evidence>
<dbReference type="Gene3D" id="3.40.50.1010">
    <property type="entry name" value="5'-nuclease"/>
    <property type="match status" value="1"/>
</dbReference>
<dbReference type="GO" id="GO:0046872">
    <property type="term" value="F:metal ion binding"/>
    <property type="evidence" value="ECO:0007669"/>
    <property type="project" value="UniProtKB-KW"/>
</dbReference>
<accession>A0A1F6A5U6</accession>
<dbReference type="InterPro" id="IPR002716">
    <property type="entry name" value="PIN_dom"/>
</dbReference>
<evidence type="ECO:0000256" key="6">
    <source>
        <dbReference type="ARBA" id="ARBA00022842"/>
    </source>
</evidence>
<dbReference type="PANTHER" id="PTHR33653:SF1">
    <property type="entry name" value="RIBONUCLEASE VAPC2"/>
    <property type="match status" value="1"/>
</dbReference>
<keyword evidence="5" id="KW-0378">Hydrolase</keyword>
<protein>
    <recommendedName>
        <fullName evidence="8">PIN domain-containing protein</fullName>
    </recommendedName>
</protein>